<comment type="similarity">
    <text evidence="1 2">Belongs to the serpin family.</text>
</comment>
<dbReference type="PANTHER" id="PTHR11461">
    <property type="entry name" value="SERINE PROTEASE INHIBITOR, SERPIN"/>
    <property type="match status" value="1"/>
</dbReference>
<dbReference type="Gene3D" id="2.30.39.10">
    <property type="entry name" value="Alpha-1-antitrypsin, domain 1"/>
    <property type="match status" value="1"/>
</dbReference>
<sequence>MLNLVASGARGRPLVQLLSFLESESIGDLNAQSSQMMALATTSQEFLESETFSGLNSEPSQPTREEASSSRSNQLQHNPFAFGFSFHGSPTFGSVGLENRVPGFSSVNSNAGSFTGSNQGLITSFVNGIWVDYRYPLKLSFKQVAQHIYKAKTENIDFQTEQFSMYIFLPDKKDGLQELIQQFNSDSRLLHQNWELQQVELSKMYIPKLKFSSSEIDVKKIMKELGLTMIFEKSMELTEIVDCSDIYVTDAIHKSYTEVNEEGTIATAVTVFACAFSAPATPVILNYIINKL</sequence>
<feature type="compositionally biased region" description="Polar residues" evidence="3">
    <location>
        <begin position="50"/>
        <end position="62"/>
    </location>
</feature>
<feature type="region of interest" description="Disordered" evidence="3">
    <location>
        <begin position="50"/>
        <end position="72"/>
    </location>
</feature>
<proteinExistence type="inferred from homology"/>
<dbReference type="InterPro" id="IPR042185">
    <property type="entry name" value="Serpin_sf_2"/>
</dbReference>
<dbReference type="InterPro" id="IPR000215">
    <property type="entry name" value="Serpin_fam"/>
</dbReference>
<dbReference type="GO" id="GO:0004867">
    <property type="term" value="F:serine-type endopeptidase inhibitor activity"/>
    <property type="evidence" value="ECO:0007669"/>
    <property type="project" value="InterPro"/>
</dbReference>
<evidence type="ECO:0000256" key="3">
    <source>
        <dbReference type="SAM" id="MobiDB-lite"/>
    </source>
</evidence>
<dbReference type="SMART" id="SM00093">
    <property type="entry name" value="SERPIN"/>
    <property type="match status" value="1"/>
</dbReference>
<dbReference type="InterPro" id="IPR042178">
    <property type="entry name" value="Serpin_sf_1"/>
</dbReference>
<dbReference type="SUPFAM" id="SSF56574">
    <property type="entry name" value="Serpins"/>
    <property type="match status" value="1"/>
</dbReference>
<protein>
    <recommendedName>
        <fullName evidence="4">Serpin domain-containing protein</fullName>
    </recommendedName>
</protein>
<dbReference type="InterPro" id="IPR023796">
    <property type="entry name" value="Serpin_dom"/>
</dbReference>
<dbReference type="STRING" id="3983.A0A2C9U2D3"/>
<reference evidence="5" key="1">
    <citation type="submission" date="2016-02" db="EMBL/GenBank/DDBJ databases">
        <title>WGS assembly of Manihot esculenta.</title>
        <authorList>
            <person name="Bredeson J.V."/>
            <person name="Prochnik S.E."/>
            <person name="Lyons J.B."/>
            <person name="Schmutz J."/>
            <person name="Grimwood J."/>
            <person name="Vrebalov J."/>
            <person name="Bart R.S."/>
            <person name="Amuge T."/>
            <person name="Ferguson M.E."/>
            <person name="Green R."/>
            <person name="Putnam N."/>
            <person name="Stites J."/>
            <person name="Rounsley S."/>
            <person name="Rokhsar D.S."/>
        </authorList>
    </citation>
    <scope>NUCLEOTIDE SEQUENCE [LARGE SCALE GENOMIC DNA]</scope>
    <source>
        <tissue evidence="5">Leaf</tissue>
    </source>
</reference>
<dbReference type="Pfam" id="PF00079">
    <property type="entry name" value="Serpin"/>
    <property type="match status" value="1"/>
</dbReference>
<dbReference type="PANTHER" id="PTHR11461:SF340">
    <property type="entry name" value="SERPIN DOMAIN-CONTAINING PROTEIN"/>
    <property type="match status" value="1"/>
</dbReference>
<accession>A0A2C9U2D3</accession>
<feature type="domain" description="Serpin" evidence="4">
    <location>
        <begin position="15"/>
        <end position="291"/>
    </location>
</feature>
<evidence type="ECO:0000313" key="5">
    <source>
        <dbReference type="EMBL" id="OAY23857.1"/>
    </source>
</evidence>
<evidence type="ECO:0000256" key="2">
    <source>
        <dbReference type="RuleBase" id="RU000411"/>
    </source>
</evidence>
<evidence type="ECO:0000256" key="1">
    <source>
        <dbReference type="ARBA" id="ARBA00009500"/>
    </source>
</evidence>
<dbReference type="InterPro" id="IPR036186">
    <property type="entry name" value="Serpin_sf"/>
</dbReference>
<dbReference type="EMBL" id="CM004404">
    <property type="protein sequence ID" value="OAY23857.1"/>
    <property type="molecule type" value="Genomic_DNA"/>
</dbReference>
<dbReference type="GO" id="GO:0005615">
    <property type="term" value="C:extracellular space"/>
    <property type="evidence" value="ECO:0000318"/>
    <property type="project" value="GO_Central"/>
</dbReference>
<gene>
    <name evidence="5" type="ORF">MANES_18G112900</name>
</gene>
<name>A0A2C9U2D3_MANES</name>
<evidence type="ECO:0000259" key="4">
    <source>
        <dbReference type="SMART" id="SM00093"/>
    </source>
</evidence>
<dbReference type="AlphaFoldDB" id="A0A2C9U2D3"/>
<dbReference type="Gene3D" id="3.30.497.10">
    <property type="entry name" value="Antithrombin, subunit I, domain 2"/>
    <property type="match status" value="2"/>
</dbReference>
<organism evidence="5">
    <name type="scientific">Manihot esculenta</name>
    <name type="common">Cassava</name>
    <name type="synonym">Jatropha manihot</name>
    <dbReference type="NCBI Taxonomy" id="3983"/>
    <lineage>
        <taxon>Eukaryota</taxon>
        <taxon>Viridiplantae</taxon>
        <taxon>Streptophyta</taxon>
        <taxon>Embryophyta</taxon>
        <taxon>Tracheophyta</taxon>
        <taxon>Spermatophyta</taxon>
        <taxon>Magnoliopsida</taxon>
        <taxon>eudicotyledons</taxon>
        <taxon>Gunneridae</taxon>
        <taxon>Pentapetalae</taxon>
        <taxon>rosids</taxon>
        <taxon>fabids</taxon>
        <taxon>Malpighiales</taxon>
        <taxon>Euphorbiaceae</taxon>
        <taxon>Crotonoideae</taxon>
        <taxon>Manihoteae</taxon>
        <taxon>Manihot</taxon>
    </lineage>
</organism>